<sequence>MEIIQAKAEVGTVFSQAEARGEGETVRVEIPQTGVSLGEVERYLRQRLGRQTIVSGALRRQGDRLLLTVRASGSPGRTLEGTEAEMPALLQSAAEAVLQDTQPLRMASYLTSEERMEEAEALVRPLLGRGTDKERAQAYLAMSVLLLNSERAREALSAARRAVQLNPSDGASLAFVGASEWILGQHEAALASIASARAAFRRPGGGDGLSQIARATGEPAMLSYARLLTRDHAASVEASEEAAAISARGGDDSGMQSYLWAAAQQSALGRDLPSARRLAADLPRTDATLLVRNFLEMETAAALEDWPRALRASLAIPNNGSPDAAAMDARYLVRNGRVPEAAELAAAMPNDCYPCLIVRGELAARSGDPAAADRWFAEAVRQGPSLPSAHSAWGEVRLARGDLPGAIRMFREAQSRGPRWADPLKFEGDALARQGDHRAALRRYEAAIDRAPRWGAAHLAAGRSLAALRRPREATEAYRRALRLDLSAADRAEASRLASVQSARP</sequence>
<dbReference type="Proteomes" id="UP001156921">
    <property type="component" value="Unassembled WGS sequence"/>
</dbReference>
<keyword evidence="3" id="KW-1185">Reference proteome</keyword>
<name>A0ABQ6BFA8_9CAUL</name>
<accession>A0ABQ6BFA8</accession>
<dbReference type="SUPFAM" id="SSF48452">
    <property type="entry name" value="TPR-like"/>
    <property type="match status" value="2"/>
</dbReference>
<comment type="caution">
    <text evidence="2">The sequence shown here is derived from an EMBL/GenBank/DDBJ whole genome shotgun (WGS) entry which is preliminary data.</text>
</comment>
<evidence type="ECO:0000256" key="1">
    <source>
        <dbReference type="PROSITE-ProRule" id="PRU00339"/>
    </source>
</evidence>
<dbReference type="Gene3D" id="1.25.40.10">
    <property type="entry name" value="Tetratricopeptide repeat domain"/>
    <property type="match status" value="2"/>
</dbReference>
<evidence type="ECO:0008006" key="4">
    <source>
        <dbReference type="Google" id="ProtNLM"/>
    </source>
</evidence>
<feature type="repeat" description="TPR" evidence="1">
    <location>
        <begin position="136"/>
        <end position="169"/>
    </location>
</feature>
<organism evidence="2 3">
    <name type="scientific">Brevundimonas denitrificans</name>
    <dbReference type="NCBI Taxonomy" id="1443434"/>
    <lineage>
        <taxon>Bacteria</taxon>
        <taxon>Pseudomonadati</taxon>
        <taxon>Pseudomonadota</taxon>
        <taxon>Alphaproteobacteria</taxon>
        <taxon>Caulobacterales</taxon>
        <taxon>Caulobacteraceae</taxon>
        <taxon>Brevundimonas</taxon>
    </lineage>
</organism>
<dbReference type="InterPro" id="IPR011990">
    <property type="entry name" value="TPR-like_helical_dom_sf"/>
</dbReference>
<dbReference type="SMART" id="SM00028">
    <property type="entry name" value="TPR"/>
    <property type="match status" value="5"/>
</dbReference>
<keyword evidence="1" id="KW-0802">TPR repeat</keyword>
<dbReference type="PANTHER" id="PTHR12558:SF13">
    <property type="entry name" value="CELL DIVISION CYCLE PROTEIN 27 HOMOLOG"/>
    <property type="match status" value="1"/>
</dbReference>
<evidence type="ECO:0000313" key="2">
    <source>
        <dbReference type="EMBL" id="GLS00329.1"/>
    </source>
</evidence>
<evidence type="ECO:0000313" key="3">
    <source>
        <dbReference type="Proteomes" id="UP001156921"/>
    </source>
</evidence>
<gene>
    <name evidence="2" type="ORF">GCM10007859_03340</name>
</gene>
<dbReference type="EMBL" id="BSOY01000004">
    <property type="protein sequence ID" value="GLS00329.1"/>
    <property type="molecule type" value="Genomic_DNA"/>
</dbReference>
<dbReference type="InterPro" id="IPR019734">
    <property type="entry name" value="TPR_rpt"/>
</dbReference>
<dbReference type="PANTHER" id="PTHR12558">
    <property type="entry name" value="CELL DIVISION CYCLE 16,23,27"/>
    <property type="match status" value="1"/>
</dbReference>
<proteinExistence type="predicted"/>
<protein>
    <recommendedName>
        <fullName evidence="4">Tetratricopeptide repeat protein</fullName>
    </recommendedName>
</protein>
<dbReference type="PROSITE" id="PS50005">
    <property type="entry name" value="TPR"/>
    <property type="match status" value="1"/>
</dbReference>
<reference evidence="3" key="1">
    <citation type="journal article" date="2019" name="Int. J. Syst. Evol. Microbiol.">
        <title>The Global Catalogue of Microorganisms (GCM) 10K type strain sequencing project: providing services to taxonomists for standard genome sequencing and annotation.</title>
        <authorList>
            <consortium name="The Broad Institute Genomics Platform"/>
            <consortium name="The Broad Institute Genome Sequencing Center for Infectious Disease"/>
            <person name="Wu L."/>
            <person name="Ma J."/>
        </authorList>
    </citation>
    <scope>NUCLEOTIDE SEQUENCE [LARGE SCALE GENOMIC DNA]</scope>
    <source>
        <strain evidence="3">NBRC 110107</strain>
    </source>
</reference>
<dbReference type="RefSeq" id="WP_284220449.1">
    <property type="nucleotide sequence ID" value="NZ_BSOY01000004.1"/>
</dbReference>